<comment type="similarity">
    <text evidence="5">Belongs to the ligand-gated ion channel (TC 1.A.9) family.</text>
</comment>
<dbReference type="InterPro" id="IPR018000">
    <property type="entry name" value="Neurotransmitter_ion_chnl_CS"/>
</dbReference>
<keyword evidence="5" id="KW-0732">Signal</keyword>
<evidence type="ECO:0000256" key="5">
    <source>
        <dbReference type="RuleBase" id="RU000687"/>
    </source>
</evidence>
<feature type="domain" description="Neurotransmitter-gated ion-channel ligand-binding" evidence="6">
    <location>
        <begin position="39"/>
        <end position="239"/>
    </location>
</feature>
<evidence type="ECO:0000256" key="3">
    <source>
        <dbReference type="ARBA" id="ARBA00022989"/>
    </source>
</evidence>
<keyword evidence="5" id="KW-0406">Ion transport</keyword>
<feature type="transmembrane region" description="Helical" evidence="5">
    <location>
        <begin position="242"/>
        <end position="261"/>
    </location>
</feature>
<name>A0A979FN52_HYAAZ</name>
<dbReference type="AlphaFoldDB" id="A0A979FN52"/>
<dbReference type="Gene3D" id="2.70.170.10">
    <property type="entry name" value="Neurotransmitter-gated ion-channel ligand-binding domain"/>
    <property type="match status" value="1"/>
</dbReference>
<dbReference type="Pfam" id="PF02931">
    <property type="entry name" value="Neur_chan_LBD"/>
    <property type="match status" value="1"/>
</dbReference>
<keyword evidence="5" id="KW-0813">Transport</keyword>
<dbReference type="PRINTS" id="PR00252">
    <property type="entry name" value="NRIONCHANNEL"/>
</dbReference>
<dbReference type="PANTHER" id="PTHR18945">
    <property type="entry name" value="NEUROTRANSMITTER GATED ION CHANNEL"/>
    <property type="match status" value="1"/>
</dbReference>
<evidence type="ECO:0000256" key="1">
    <source>
        <dbReference type="ARBA" id="ARBA00004141"/>
    </source>
</evidence>
<dbReference type="GO" id="GO:0004888">
    <property type="term" value="F:transmembrane signaling receptor activity"/>
    <property type="evidence" value="ECO:0007669"/>
    <property type="project" value="InterPro"/>
</dbReference>
<comment type="subcellular location">
    <subcellularLocation>
        <location evidence="1">Membrane</location>
        <topology evidence="1">Multi-pass membrane protein</topology>
    </subcellularLocation>
</comment>
<dbReference type="SUPFAM" id="SSF90112">
    <property type="entry name" value="Neurotransmitter-gated ion-channel transmembrane pore"/>
    <property type="match status" value="1"/>
</dbReference>
<feature type="chain" id="PRO_5038165255" evidence="5">
    <location>
        <begin position="23"/>
        <end position="380"/>
    </location>
</feature>
<keyword evidence="4 5" id="KW-0472">Membrane</keyword>
<dbReference type="InterPro" id="IPR006202">
    <property type="entry name" value="Neur_chan_lig-bd"/>
</dbReference>
<evidence type="ECO:0000313" key="7">
    <source>
        <dbReference type="Proteomes" id="UP000694843"/>
    </source>
</evidence>
<protein>
    <submittedName>
        <fullName evidence="8">Glutamate-gated chloride channel</fullName>
    </submittedName>
</protein>
<dbReference type="OMA" id="DIRINWI"/>
<feature type="transmembrane region" description="Helical" evidence="5">
    <location>
        <begin position="357"/>
        <end position="378"/>
    </location>
</feature>
<keyword evidence="3 5" id="KW-1133">Transmembrane helix</keyword>
<reference evidence="8" key="1">
    <citation type="submission" date="2025-08" db="UniProtKB">
        <authorList>
            <consortium name="RefSeq"/>
        </authorList>
    </citation>
    <scope>IDENTIFICATION</scope>
    <source>
        <tissue evidence="8">Whole organism</tissue>
    </source>
</reference>
<evidence type="ECO:0000256" key="4">
    <source>
        <dbReference type="ARBA" id="ARBA00023136"/>
    </source>
</evidence>
<dbReference type="OrthoDB" id="6504163at2759"/>
<dbReference type="RefSeq" id="XP_047737932.1">
    <property type="nucleotide sequence ID" value="XM_047881976.1"/>
</dbReference>
<evidence type="ECO:0000256" key="2">
    <source>
        <dbReference type="ARBA" id="ARBA00022692"/>
    </source>
</evidence>
<dbReference type="GO" id="GO:0005230">
    <property type="term" value="F:extracellular ligand-gated monoatomic ion channel activity"/>
    <property type="evidence" value="ECO:0007669"/>
    <property type="project" value="InterPro"/>
</dbReference>
<dbReference type="GO" id="GO:0016020">
    <property type="term" value="C:membrane"/>
    <property type="evidence" value="ECO:0007669"/>
    <property type="project" value="UniProtKB-SubCell"/>
</dbReference>
<feature type="transmembrane region" description="Helical" evidence="5">
    <location>
        <begin position="307"/>
        <end position="329"/>
    </location>
</feature>
<proteinExistence type="inferred from homology"/>
<evidence type="ECO:0000313" key="8">
    <source>
        <dbReference type="RefSeq" id="XP_047737932.1"/>
    </source>
</evidence>
<gene>
    <name evidence="8" type="primary">LOC108669251</name>
</gene>
<dbReference type="InterPro" id="IPR006201">
    <property type="entry name" value="Neur_channel"/>
</dbReference>
<accession>A0A979FN52</accession>
<evidence type="ECO:0000259" key="6">
    <source>
        <dbReference type="Pfam" id="PF02931"/>
    </source>
</evidence>
<dbReference type="Proteomes" id="UP000694843">
    <property type="component" value="Unplaced"/>
</dbReference>
<keyword evidence="7" id="KW-1185">Reference proteome</keyword>
<organism evidence="7 8">
    <name type="scientific">Hyalella azteca</name>
    <name type="common">Amphipod</name>
    <dbReference type="NCBI Taxonomy" id="294128"/>
    <lineage>
        <taxon>Eukaryota</taxon>
        <taxon>Metazoa</taxon>
        <taxon>Ecdysozoa</taxon>
        <taxon>Arthropoda</taxon>
        <taxon>Crustacea</taxon>
        <taxon>Multicrustacea</taxon>
        <taxon>Malacostraca</taxon>
        <taxon>Eumalacostraca</taxon>
        <taxon>Peracarida</taxon>
        <taxon>Amphipoda</taxon>
        <taxon>Senticaudata</taxon>
        <taxon>Talitrida</taxon>
        <taxon>Talitroidea</taxon>
        <taxon>Hyalellidae</taxon>
        <taxon>Hyalella</taxon>
    </lineage>
</organism>
<dbReference type="PROSITE" id="PS00236">
    <property type="entry name" value="NEUROTR_ION_CHANNEL"/>
    <property type="match status" value="1"/>
</dbReference>
<feature type="transmembrane region" description="Helical" evidence="5">
    <location>
        <begin position="270"/>
        <end position="287"/>
    </location>
</feature>
<dbReference type="Gene3D" id="1.20.58.390">
    <property type="entry name" value="Neurotransmitter-gated ion-channel transmembrane domain"/>
    <property type="match status" value="1"/>
</dbReference>
<sequence length="380" mass="42549">MAVIPQLIVASLLLCNFRFAWGAARADLTQELLAILRSPQDYNKDVMPTNSSGPVNTEIQLYFRDIKVNDLTQVLTVDMYFRMKWHDPRIPFTRTTSPSIMSDDWALLSDVYAAWIPDVFFPQGSNTRREKTVKAQTFIRVYQSAPNMMYSTRLTVDFACPMNFQGYPHDTQTCGLNLESYAFTADEMNLNFDTTPGAISFTPVGYRNFFINGFTTDRCDAKTSTGTYSCIKVNLEVKRASSPYLCSIYIPIVSLVILAFLSEFIPRTEFVAKLLLVTVSFLAILHGSQNFATSAPVVAYTKAIDVFLGFSLAAVFLQLLKVLLCNYSVTCSVTQKSAIVDTEDGTPGQWMPRARAYLGYGILATYGLFLLCYCGYVSSF</sequence>
<dbReference type="InterPro" id="IPR036719">
    <property type="entry name" value="Neuro-gated_channel_TM_sf"/>
</dbReference>
<dbReference type="SUPFAM" id="SSF63712">
    <property type="entry name" value="Nicotinic receptor ligand binding domain-like"/>
    <property type="match status" value="1"/>
</dbReference>
<dbReference type="InterPro" id="IPR036734">
    <property type="entry name" value="Neur_chan_lig-bd_sf"/>
</dbReference>
<dbReference type="InterPro" id="IPR038050">
    <property type="entry name" value="Neuro_actylchol_rec"/>
</dbReference>
<keyword evidence="2 5" id="KW-0812">Transmembrane</keyword>
<dbReference type="GeneID" id="108669251"/>
<dbReference type="KEGG" id="hazt:108669251"/>
<feature type="signal peptide" evidence="5">
    <location>
        <begin position="1"/>
        <end position="22"/>
    </location>
</feature>
<keyword evidence="5" id="KW-0407">Ion channel</keyword>